<keyword evidence="2" id="KW-1185">Reference proteome</keyword>
<dbReference type="Proteomes" id="UP000660885">
    <property type="component" value="Unassembled WGS sequence"/>
</dbReference>
<protein>
    <recommendedName>
        <fullName evidence="3">XRE family transcriptional regulator</fullName>
    </recommendedName>
</protein>
<accession>A0ABS1UBP4</accession>
<proteinExistence type="predicted"/>
<evidence type="ECO:0008006" key="3">
    <source>
        <dbReference type="Google" id="ProtNLM"/>
    </source>
</evidence>
<evidence type="ECO:0000313" key="2">
    <source>
        <dbReference type="Proteomes" id="UP000660885"/>
    </source>
</evidence>
<name>A0ABS1UBP4_9PROT</name>
<evidence type="ECO:0000313" key="1">
    <source>
        <dbReference type="EMBL" id="MBL6082079.1"/>
    </source>
</evidence>
<organism evidence="1 2">
    <name type="scientific">Belnapia arida</name>
    <dbReference type="NCBI Taxonomy" id="2804533"/>
    <lineage>
        <taxon>Bacteria</taxon>
        <taxon>Pseudomonadati</taxon>
        <taxon>Pseudomonadota</taxon>
        <taxon>Alphaproteobacteria</taxon>
        <taxon>Acetobacterales</taxon>
        <taxon>Roseomonadaceae</taxon>
        <taxon>Belnapia</taxon>
    </lineage>
</organism>
<reference evidence="1 2" key="1">
    <citation type="submission" date="2021-01" db="EMBL/GenBank/DDBJ databases">
        <title>Belnapia mucosa sp. nov. and Belnapia arida sp. nov., isolated from the Tabernas Desert (Almeria, Spain).</title>
        <authorList>
            <person name="Molina-Menor E."/>
            <person name="Vidal-Verdu A."/>
            <person name="Calonge A."/>
            <person name="Satari L."/>
            <person name="Pereto J."/>
            <person name="Porcar M."/>
        </authorList>
    </citation>
    <scope>NUCLEOTIDE SEQUENCE [LARGE SCALE GENOMIC DNA]</scope>
    <source>
        <strain evidence="1 2">T18</strain>
    </source>
</reference>
<gene>
    <name evidence="1" type="ORF">JMJ56_29310</name>
</gene>
<dbReference type="EMBL" id="JAETWB010000047">
    <property type="protein sequence ID" value="MBL6082079.1"/>
    <property type="molecule type" value="Genomic_DNA"/>
</dbReference>
<dbReference type="RefSeq" id="WP_202835291.1">
    <property type="nucleotide sequence ID" value="NZ_JAETWB010000047.1"/>
</dbReference>
<comment type="caution">
    <text evidence="1">The sequence shown here is derived from an EMBL/GenBank/DDBJ whole genome shotgun (WGS) entry which is preliminary data.</text>
</comment>
<sequence>MDAERAKALRLRMLLDQEMEAQGIRDPAEIGAVAGLSAMDAERLLTRRQWRAGDLALLEQMAARLGVHVPEA</sequence>